<name>A0A919S5I4_9ACTN</name>
<dbReference type="Proteomes" id="UP000681340">
    <property type="component" value="Unassembled WGS sequence"/>
</dbReference>
<evidence type="ECO:0000313" key="2">
    <source>
        <dbReference type="EMBL" id="GIM65056.1"/>
    </source>
</evidence>
<gene>
    <name evidence="2" type="ORF">Aau02nite_14390</name>
</gene>
<comment type="caution">
    <text evidence="2">The sequence shown here is derived from an EMBL/GenBank/DDBJ whole genome shotgun (WGS) entry which is preliminary data.</text>
</comment>
<reference evidence="2" key="1">
    <citation type="submission" date="2021-03" db="EMBL/GenBank/DDBJ databases">
        <title>Whole genome shotgun sequence of Actinoplanes auranticolor NBRC 12245.</title>
        <authorList>
            <person name="Komaki H."/>
            <person name="Tamura T."/>
        </authorList>
    </citation>
    <scope>NUCLEOTIDE SEQUENCE</scope>
    <source>
        <strain evidence="2">NBRC 12245</strain>
    </source>
</reference>
<evidence type="ECO:0000256" key="1">
    <source>
        <dbReference type="SAM" id="MobiDB-lite"/>
    </source>
</evidence>
<feature type="region of interest" description="Disordered" evidence="1">
    <location>
        <begin position="57"/>
        <end position="85"/>
    </location>
</feature>
<dbReference type="AlphaFoldDB" id="A0A919S5I4"/>
<accession>A0A919S5I4</accession>
<organism evidence="2 3">
    <name type="scientific">Actinoplanes auranticolor</name>
    <dbReference type="NCBI Taxonomy" id="47988"/>
    <lineage>
        <taxon>Bacteria</taxon>
        <taxon>Bacillati</taxon>
        <taxon>Actinomycetota</taxon>
        <taxon>Actinomycetes</taxon>
        <taxon>Micromonosporales</taxon>
        <taxon>Micromonosporaceae</taxon>
        <taxon>Actinoplanes</taxon>
    </lineage>
</organism>
<proteinExistence type="predicted"/>
<sequence>MAADIRDSTATPNSSADENRMLVGDVGGIGGATRMRDKVDPRGPAAAWWARRAGFRVHPSDRPPSATSEFARDLTGASDRPVVAH</sequence>
<protein>
    <submittedName>
        <fullName evidence="2">Uncharacterized protein</fullName>
    </submittedName>
</protein>
<evidence type="ECO:0000313" key="3">
    <source>
        <dbReference type="Proteomes" id="UP000681340"/>
    </source>
</evidence>
<feature type="region of interest" description="Disordered" evidence="1">
    <location>
        <begin position="1"/>
        <end position="41"/>
    </location>
</feature>
<keyword evidence="3" id="KW-1185">Reference proteome</keyword>
<dbReference type="EMBL" id="BOQL01000015">
    <property type="protein sequence ID" value="GIM65056.1"/>
    <property type="molecule type" value="Genomic_DNA"/>
</dbReference>